<keyword evidence="6" id="KW-0206">Cytoskeleton</keyword>
<keyword evidence="5" id="KW-0969">Cilium</keyword>
<accession>A0AAN8WVY7</accession>
<dbReference type="AlphaFoldDB" id="A0AAN8WVY7"/>
<evidence type="ECO:0000313" key="8">
    <source>
        <dbReference type="EMBL" id="KAK7069763.1"/>
    </source>
</evidence>
<keyword evidence="7" id="KW-0966">Cell projection</keyword>
<dbReference type="GO" id="GO:0030992">
    <property type="term" value="C:intraciliary transport particle B"/>
    <property type="evidence" value="ECO:0007669"/>
    <property type="project" value="TreeGrafter"/>
</dbReference>
<dbReference type="GO" id="GO:0060271">
    <property type="term" value="P:cilium assembly"/>
    <property type="evidence" value="ECO:0007669"/>
    <property type="project" value="TreeGrafter"/>
</dbReference>
<keyword evidence="9" id="KW-1185">Reference proteome</keyword>
<dbReference type="PANTHER" id="PTHR13376">
    <property type="entry name" value="INTRAFLAGELLAR TRANSPORT PROTEIN 46 HOMOLOG"/>
    <property type="match status" value="1"/>
</dbReference>
<name>A0AAN8WVY7_HALRR</name>
<dbReference type="GO" id="GO:0005815">
    <property type="term" value="C:microtubule organizing center"/>
    <property type="evidence" value="ECO:0007669"/>
    <property type="project" value="TreeGrafter"/>
</dbReference>
<evidence type="ECO:0000256" key="5">
    <source>
        <dbReference type="ARBA" id="ARBA00023069"/>
    </source>
</evidence>
<evidence type="ECO:0000256" key="6">
    <source>
        <dbReference type="ARBA" id="ARBA00023212"/>
    </source>
</evidence>
<proteinExistence type="inferred from homology"/>
<evidence type="ECO:0000256" key="7">
    <source>
        <dbReference type="ARBA" id="ARBA00023273"/>
    </source>
</evidence>
<dbReference type="Pfam" id="PF12317">
    <property type="entry name" value="IFT46_B_C"/>
    <property type="match status" value="1"/>
</dbReference>
<dbReference type="InterPro" id="IPR022088">
    <property type="entry name" value="Intraflagellar_transp_cmplxB"/>
</dbReference>
<sequence length="107" mass="12682">MYIQHWKFILFRHMPDIDALMQEWPGEVEEFLKEINLPTGALDLELPAYVDIICAVLDIPVYKSRIQSLHVLFTLYSVFKNSQHFRHLAEENYMENEDSIADRLVID</sequence>
<protein>
    <recommendedName>
        <fullName evidence="3">Intraflagellar transport protein 46 homolog</fullName>
    </recommendedName>
</protein>
<comment type="subcellular location">
    <subcellularLocation>
        <location evidence="1">Cytoplasm</location>
        <location evidence="1">Cytoskeleton</location>
        <location evidence="1">Cilium basal body</location>
    </subcellularLocation>
</comment>
<dbReference type="GO" id="GO:0031514">
    <property type="term" value="C:motile cilium"/>
    <property type="evidence" value="ECO:0007669"/>
    <property type="project" value="TreeGrafter"/>
</dbReference>
<evidence type="ECO:0000256" key="4">
    <source>
        <dbReference type="ARBA" id="ARBA00022490"/>
    </source>
</evidence>
<dbReference type="EMBL" id="JAXCGZ010015870">
    <property type="protein sequence ID" value="KAK7069763.1"/>
    <property type="molecule type" value="Genomic_DNA"/>
</dbReference>
<gene>
    <name evidence="8" type="primary">IFT46_1</name>
    <name evidence="8" type="ORF">SK128_027011</name>
</gene>
<evidence type="ECO:0000313" key="9">
    <source>
        <dbReference type="Proteomes" id="UP001381693"/>
    </source>
</evidence>
<organism evidence="8 9">
    <name type="scientific">Halocaridina rubra</name>
    <name type="common">Hawaiian red shrimp</name>
    <dbReference type="NCBI Taxonomy" id="373956"/>
    <lineage>
        <taxon>Eukaryota</taxon>
        <taxon>Metazoa</taxon>
        <taxon>Ecdysozoa</taxon>
        <taxon>Arthropoda</taxon>
        <taxon>Crustacea</taxon>
        <taxon>Multicrustacea</taxon>
        <taxon>Malacostraca</taxon>
        <taxon>Eumalacostraca</taxon>
        <taxon>Eucarida</taxon>
        <taxon>Decapoda</taxon>
        <taxon>Pleocyemata</taxon>
        <taxon>Caridea</taxon>
        <taxon>Atyoidea</taxon>
        <taxon>Atyidae</taxon>
        <taxon>Halocaridina</taxon>
    </lineage>
</organism>
<dbReference type="GO" id="GO:0042073">
    <property type="term" value="P:intraciliary transport"/>
    <property type="evidence" value="ECO:0007669"/>
    <property type="project" value="InterPro"/>
</dbReference>
<dbReference type="PANTHER" id="PTHR13376:SF0">
    <property type="entry name" value="INTRAFLAGELLAR TRANSPORT PROTEIN 46 HOMOLOG"/>
    <property type="match status" value="1"/>
</dbReference>
<evidence type="ECO:0000256" key="2">
    <source>
        <dbReference type="ARBA" id="ARBA00007700"/>
    </source>
</evidence>
<reference evidence="8 9" key="1">
    <citation type="submission" date="2023-11" db="EMBL/GenBank/DDBJ databases">
        <title>Halocaridina rubra genome assembly.</title>
        <authorList>
            <person name="Smith C."/>
        </authorList>
    </citation>
    <scope>NUCLEOTIDE SEQUENCE [LARGE SCALE GENOMIC DNA]</scope>
    <source>
        <strain evidence="8">EP-1</strain>
        <tissue evidence="8">Whole</tissue>
    </source>
</reference>
<evidence type="ECO:0000256" key="3">
    <source>
        <dbReference type="ARBA" id="ARBA00017206"/>
    </source>
</evidence>
<comment type="similarity">
    <text evidence="2">Belongs to the IFT46 family.</text>
</comment>
<evidence type="ECO:0000256" key="1">
    <source>
        <dbReference type="ARBA" id="ARBA00004120"/>
    </source>
</evidence>
<comment type="caution">
    <text evidence="8">The sequence shown here is derived from an EMBL/GenBank/DDBJ whole genome shotgun (WGS) entry which is preliminary data.</text>
</comment>
<dbReference type="Proteomes" id="UP001381693">
    <property type="component" value="Unassembled WGS sequence"/>
</dbReference>
<keyword evidence="4" id="KW-0963">Cytoplasm</keyword>